<reference evidence="3" key="1">
    <citation type="submission" date="2018-08" db="EMBL/GenBank/DDBJ databases">
        <authorList>
            <person name="Khan S.A."/>
            <person name="J S.E."/>
        </authorList>
    </citation>
    <scope>NUCLEOTIDE SEQUENCE [LARGE SCALE GENOMIC DNA]</scope>
    <source>
        <strain evidence="3">PoM-212</strain>
    </source>
</reference>
<dbReference type="GO" id="GO:0016209">
    <property type="term" value="F:antioxidant activity"/>
    <property type="evidence" value="ECO:0007669"/>
    <property type="project" value="InterPro"/>
</dbReference>
<dbReference type="InterPro" id="IPR036249">
    <property type="entry name" value="Thioredoxin-like_sf"/>
</dbReference>
<proteinExistence type="predicted"/>
<dbReference type="Gene3D" id="3.40.30.10">
    <property type="entry name" value="Glutaredoxin"/>
    <property type="match status" value="1"/>
</dbReference>
<dbReference type="InterPro" id="IPR000866">
    <property type="entry name" value="AhpC/TSA"/>
</dbReference>
<dbReference type="OrthoDB" id="9815205at2"/>
<evidence type="ECO:0000259" key="1">
    <source>
        <dbReference type="PROSITE" id="PS51352"/>
    </source>
</evidence>
<dbReference type="PANTHER" id="PTHR42852:SF13">
    <property type="entry name" value="PROTEIN DIPZ"/>
    <property type="match status" value="1"/>
</dbReference>
<sequence length="200" mass="22653">MKVSKFKISDVLFVVFIVLLLIPQTRTPIMVLVNKVKVELFSPGAVSAKEQIQLEPFIYKLENLDGESVKVKVGDGDITFISYWATWCPPCIAELPSIEALYQDYGDKINFVMISNEDPEKIRKFLEKKNFAVPAVIPKMEAPEELYEKTIPTNYIIDASGKIIIKEKGASDWNSEKVRQVLDALIAERDSTMHKKALSK</sequence>
<gene>
    <name evidence="2" type="ORF">DZC72_06710</name>
</gene>
<dbReference type="RefSeq" id="WP_125222066.1">
    <property type="nucleotide sequence ID" value="NZ_QUSX01000001.1"/>
</dbReference>
<dbReference type="InterPro" id="IPR013766">
    <property type="entry name" value="Thioredoxin_domain"/>
</dbReference>
<evidence type="ECO:0000313" key="3">
    <source>
        <dbReference type="Proteomes" id="UP000286990"/>
    </source>
</evidence>
<dbReference type="InterPro" id="IPR050553">
    <property type="entry name" value="Thioredoxin_ResA/DsbE_sf"/>
</dbReference>
<feature type="domain" description="Thioredoxin" evidence="1">
    <location>
        <begin position="48"/>
        <end position="187"/>
    </location>
</feature>
<dbReference type="PROSITE" id="PS51352">
    <property type="entry name" value="THIOREDOXIN_2"/>
    <property type="match status" value="1"/>
</dbReference>
<dbReference type="Proteomes" id="UP000286990">
    <property type="component" value="Unassembled WGS sequence"/>
</dbReference>
<name>A0A426RMR5_9FLAO</name>
<dbReference type="SUPFAM" id="SSF52833">
    <property type="entry name" value="Thioredoxin-like"/>
    <property type="match status" value="1"/>
</dbReference>
<dbReference type="AlphaFoldDB" id="A0A426RMR5"/>
<dbReference type="EMBL" id="QUSX01000001">
    <property type="protein sequence ID" value="RRQ50250.1"/>
    <property type="molecule type" value="Genomic_DNA"/>
</dbReference>
<protein>
    <submittedName>
        <fullName evidence="2">TlpA family protein disulfide reductase</fullName>
    </submittedName>
</protein>
<reference evidence="3" key="2">
    <citation type="submission" date="2018-12" db="EMBL/GenBank/DDBJ databases">
        <title>Maribacter lutimaris sp. nov., isolated from marine sediment.</title>
        <authorList>
            <person name="Kim K.K."/>
        </authorList>
    </citation>
    <scope>NUCLEOTIDE SEQUENCE [LARGE SCALE GENOMIC DNA]</scope>
    <source>
        <strain evidence="3">PoM-212</strain>
    </source>
</reference>
<organism evidence="2 3">
    <name type="scientific">Maribacter algicola</name>
    <dbReference type="NCBI Taxonomy" id="2498892"/>
    <lineage>
        <taxon>Bacteria</taxon>
        <taxon>Pseudomonadati</taxon>
        <taxon>Bacteroidota</taxon>
        <taxon>Flavobacteriia</taxon>
        <taxon>Flavobacteriales</taxon>
        <taxon>Flavobacteriaceae</taxon>
        <taxon>Maribacter</taxon>
    </lineage>
</organism>
<keyword evidence="3" id="KW-1185">Reference proteome</keyword>
<dbReference type="CDD" id="cd02966">
    <property type="entry name" value="TlpA_like_family"/>
    <property type="match status" value="1"/>
</dbReference>
<dbReference type="PANTHER" id="PTHR42852">
    <property type="entry name" value="THIOL:DISULFIDE INTERCHANGE PROTEIN DSBE"/>
    <property type="match status" value="1"/>
</dbReference>
<accession>A0A426RMR5</accession>
<dbReference type="Pfam" id="PF00578">
    <property type="entry name" value="AhpC-TSA"/>
    <property type="match status" value="1"/>
</dbReference>
<comment type="caution">
    <text evidence="2">The sequence shown here is derived from an EMBL/GenBank/DDBJ whole genome shotgun (WGS) entry which is preliminary data.</text>
</comment>
<dbReference type="GO" id="GO:0016491">
    <property type="term" value="F:oxidoreductase activity"/>
    <property type="evidence" value="ECO:0007669"/>
    <property type="project" value="InterPro"/>
</dbReference>
<evidence type="ECO:0000313" key="2">
    <source>
        <dbReference type="EMBL" id="RRQ50250.1"/>
    </source>
</evidence>